<protein>
    <submittedName>
        <fullName evidence="6">TetR/AcrR family transcriptional regulator</fullName>
    </submittedName>
</protein>
<keyword evidence="1" id="KW-0805">Transcription regulation</keyword>
<dbReference type="Gene3D" id="1.10.10.60">
    <property type="entry name" value="Homeodomain-like"/>
    <property type="match status" value="1"/>
</dbReference>
<name>A0A7G7MBY3_9PSEU</name>
<proteinExistence type="predicted"/>
<keyword evidence="3" id="KW-0804">Transcription</keyword>
<dbReference type="InterPro" id="IPR001647">
    <property type="entry name" value="HTH_TetR"/>
</dbReference>
<dbReference type="PANTHER" id="PTHR30055">
    <property type="entry name" value="HTH-TYPE TRANSCRIPTIONAL REGULATOR RUTR"/>
    <property type="match status" value="1"/>
</dbReference>
<dbReference type="PRINTS" id="PR00455">
    <property type="entry name" value="HTHTETR"/>
</dbReference>
<evidence type="ECO:0000259" key="5">
    <source>
        <dbReference type="PROSITE" id="PS50977"/>
    </source>
</evidence>
<feature type="DNA-binding region" description="H-T-H motif" evidence="4">
    <location>
        <begin position="38"/>
        <end position="57"/>
    </location>
</feature>
<evidence type="ECO:0000256" key="3">
    <source>
        <dbReference type="ARBA" id="ARBA00023163"/>
    </source>
</evidence>
<dbReference type="SUPFAM" id="SSF48498">
    <property type="entry name" value="Tetracyclin repressor-like, C-terminal domain"/>
    <property type="match status" value="1"/>
</dbReference>
<dbReference type="AlphaFoldDB" id="A0A7G7MBY3"/>
<dbReference type="InterPro" id="IPR050109">
    <property type="entry name" value="HTH-type_TetR-like_transc_reg"/>
</dbReference>
<evidence type="ECO:0000313" key="6">
    <source>
        <dbReference type="EMBL" id="QNG50294.1"/>
    </source>
</evidence>
<reference evidence="6 7" key="1">
    <citation type="submission" date="2020-08" db="EMBL/GenBank/DDBJ databases">
        <authorList>
            <person name="Mo P."/>
        </authorList>
    </citation>
    <scope>NUCLEOTIDE SEQUENCE [LARGE SCALE GENOMIC DNA]</scope>
    <source>
        <strain evidence="6 7">CGMCC 4.1532</strain>
    </source>
</reference>
<dbReference type="SUPFAM" id="SSF46689">
    <property type="entry name" value="Homeodomain-like"/>
    <property type="match status" value="1"/>
</dbReference>
<evidence type="ECO:0000256" key="4">
    <source>
        <dbReference type="PROSITE-ProRule" id="PRU00335"/>
    </source>
</evidence>
<dbReference type="Pfam" id="PF00440">
    <property type="entry name" value="TetR_N"/>
    <property type="match status" value="1"/>
</dbReference>
<dbReference type="Gene3D" id="1.10.357.10">
    <property type="entry name" value="Tetracycline Repressor, domain 2"/>
    <property type="match status" value="1"/>
</dbReference>
<dbReference type="EMBL" id="CP060131">
    <property type="protein sequence ID" value="QNG50294.1"/>
    <property type="molecule type" value="Genomic_DNA"/>
</dbReference>
<dbReference type="InterPro" id="IPR036271">
    <property type="entry name" value="Tet_transcr_reg_TetR-rel_C_sf"/>
</dbReference>
<evidence type="ECO:0000256" key="1">
    <source>
        <dbReference type="ARBA" id="ARBA00023015"/>
    </source>
</evidence>
<dbReference type="GO" id="GO:0000976">
    <property type="term" value="F:transcription cis-regulatory region binding"/>
    <property type="evidence" value="ECO:0007669"/>
    <property type="project" value="TreeGrafter"/>
</dbReference>
<dbReference type="KEGG" id="ppel:H6H00_18815"/>
<gene>
    <name evidence="6" type="ORF">H6H00_18815</name>
</gene>
<keyword evidence="7" id="KW-1185">Reference proteome</keyword>
<dbReference type="GO" id="GO:0003700">
    <property type="term" value="F:DNA-binding transcription factor activity"/>
    <property type="evidence" value="ECO:0007669"/>
    <property type="project" value="TreeGrafter"/>
</dbReference>
<evidence type="ECO:0000256" key="2">
    <source>
        <dbReference type="ARBA" id="ARBA00023125"/>
    </source>
</evidence>
<dbReference type="Pfam" id="PF17932">
    <property type="entry name" value="TetR_C_24"/>
    <property type="match status" value="1"/>
</dbReference>
<accession>A0A7G7MBY3</accession>
<dbReference type="PROSITE" id="PS50977">
    <property type="entry name" value="HTH_TETR_2"/>
    <property type="match status" value="1"/>
</dbReference>
<feature type="domain" description="HTH tetR-type" evidence="5">
    <location>
        <begin position="15"/>
        <end position="75"/>
    </location>
</feature>
<dbReference type="InterPro" id="IPR041490">
    <property type="entry name" value="KstR2_TetR_C"/>
</dbReference>
<dbReference type="PANTHER" id="PTHR30055:SF234">
    <property type="entry name" value="HTH-TYPE TRANSCRIPTIONAL REGULATOR BETI"/>
    <property type="match status" value="1"/>
</dbReference>
<organism evidence="6 7">
    <name type="scientific">Pseudonocardia petroleophila</name>
    <dbReference type="NCBI Taxonomy" id="37331"/>
    <lineage>
        <taxon>Bacteria</taxon>
        <taxon>Bacillati</taxon>
        <taxon>Actinomycetota</taxon>
        <taxon>Actinomycetes</taxon>
        <taxon>Pseudonocardiales</taxon>
        <taxon>Pseudonocardiaceae</taxon>
        <taxon>Pseudonocardia</taxon>
    </lineage>
</organism>
<dbReference type="Proteomes" id="UP000515728">
    <property type="component" value="Chromosome"/>
</dbReference>
<dbReference type="RefSeq" id="WP_185717056.1">
    <property type="nucleotide sequence ID" value="NZ_BAAAWI010000001.1"/>
</dbReference>
<keyword evidence="2 4" id="KW-0238">DNA-binding</keyword>
<dbReference type="InterPro" id="IPR009057">
    <property type="entry name" value="Homeodomain-like_sf"/>
</dbReference>
<sequence>MANGTSADGVRRRDPDRRRRILAAAADLVSRRGFHAVAMDEIGAEAGIVGSGVYRHFASKNDLLVALLDQAMQRLQNRAATIVARCDDDHVALSLLVRDHIRVALHDRDILAVYHREVHSLPDADRRRLRREQRHYIEEWVGVLGPLRPDLGDGELRLLVHAAIGAVQATLFYRSGLTEQRLAELLDVTAHACLGVLPRSGAESELDLTIS</sequence>
<evidence type="ECO:0000313" key="7">
    <source>
        <dbReference type="Proteomes" id="UP000515728"/>
    </source>
</evidence>